<keyword evidence="5" id="KW-0560">Oxidoreductase</keyword>
<dbReference type="PANTHER" id="PTHR42940">
    <property type="entry name" value="ALCOHOL DEHYDROGENASE 1-RELATED"/>
    <property type="match status" value="1"/>
</dbReference>
<keyword evidence="4" id="KW-0862">Zinc</keyword>
<dbReference type="GO" id="GO:0004022">
    <property type="term" value="F:alcohol dehydrogenase (NAD+) activity"/>
    <property type="evidence" value="ECO:0007669"/>
    <property type="project" value="TreeGrafter"/>
</dbReference>
<comment type="similarity">
    <text evidence="2">Belongs to the zinc-containing alcohol dehydrogenase family.</text>
</comment>
<dbReference type="InterPro" id="IPR013149">
    <property type="entry name" value="ADH-like_C"/>
</dbReference>
<evidence type="ECO:0000313" key="9">
    <source>
        <dbReference type="Proteomes" id="UP001150942"/>
    </source>
</evidence>
<dbReference type="GO" id="GO:0005737">
    <property type="term" value="C:cytoplasm"/>
    <property type="evidence" value="ECO:0007669"/>
    <property type="project" value="TreeGrafter"/>
</dbReference>
<dbReference type="Pfam" id="PF08240">
    <property type="entry name" value="ADH_N"/>
    <property type="match status" value="1"/>
</dbReference>
<sequence length="196" mass="20683">MLVLVGVLSSIQHLYDDWSSGIKIGDRNGVKWVASACGNCEPCQKQSDSLCFNQKVSGYYTLGTFQQYILGLTAYSALKRSMTAPGQWAVISGAGGGLGHPAVQIARKGMGLRVIGIDQGCRVDISKFSTNDDGVAISNFVKSLTGRLEAHTVIVCTAANSAHSQGVQFPRFGGTLVCVGLPVGEQKPIASAFLEI</sequence>
<comment type="caution">
    <text evidence="8">The sequence shown here is derived from an EMBL/GenBank/DDBJ whole genome shotgun (WGS) entry which is preliminary data.</text>
</comment>
<accession>A0A9W9M8K9</accession>
<keyword evidence="9" id="KW-1185">Reference proteome</keyword>
<evidence type="ECO:0000259" key="7">
    <source>
        <dbReference type="Pfam" id="PF08240"/>
    </source>
</evidence>
<protein>
    <recommendedName>
        <fullName evidence="10">Alcohol dehydrogenase</fullName>
    </recommendedName>
</protein>
<dbReference type="OrthoDB" id="10454132at2759"/>
<reference evidence="8" key="2">
    <citation type="journal article" date="2023" name="IMA Fungus">
        <title>Comparative genomic study of the Penicillium genus elucidates a diverse pangenome and 15 lateral gene transfer events.</title>
        <authorList>
            <person name="Petersen C."/>
            <person name="Sorensen T."/>
            <person name="Nielsen M.R."/>
            <person name="Sondergaard T.E."/>
            <person name="Sorensen J.L."/>
            <person name="Fitzpatrick D.A."/>
            <person name="Frisvad J.C."/>
            <person name="Nielsen K.L."/>
        </authorList>
    </citation>
    <scope>NUCLEOTIDE SEQUENCE</scope>
    <source>
        <strain evidence="8">IBT 20477</strain>
    </source>
</reference>
<name>A0A9W9M8K9_9EURO</name>
<reference evidence="8" key="1">
    <citation type="submission" date="2022-11" db="EMBL/GenBank/DDBJ databases">
        <authorList>
            <person name="Petersen C."/>
        </authorList>
    </citation>
    <scope>NUCLEOTIDE SEQUENCE</scope>
    <source>
        <strain evidence="8">IBT 20477</strain>
    </source>
</reference>
<dbReference type="AlphaFoldDB" id="A0A9W9M8K9"/>
<dbReference type="Gene3D" id="3.40.50.720">
    <property type="entry name" value="NAD(P)-binding Rossmann-like Domain"/>
    <property type="match status" value="1"/>
</dbReference>
<evidence type="ECO:0000256" key="4">
    <source>
        <dbReference type="ARBA" id="ARBA00022833"/>
    </source>
</evidence>
<dbReference type="Proteomes" id="UP001150942">
    <property type="component" value="Unassembled WGS sequence"/>
</dbReference>
<dbReference type="SUPFAM" id="SSF51735">
    <property type="entry name" value="NAD(P)-binding Rossmann-fold domains"/>
    <property type="match status" value="1"/>
</dbReference>
<keyword evidence="3" id="KW-0479">Metal-binding</keyword>
<dbReference type="Pfam" id="PF00107">
    <property type="entry name" value="ADH_zinc_N"/>
    <property type="match status" value="1"/>
</dbReference>
<organism evidence="8 9">
    <name type="scientific">Penicillium cf. viridicatum</name>
    <dbReference type="NCBI Taxonomy" id="2972119"/>
    <lineage>
        <taxon>Eukaryota</taxon>
        <taxon>Fungi</taxon>
        <taxon>Dikarya</taxon>
        <taxon>Ascomycota</taxon>
        <taxon>Pezizomycotina</taxon>
        <taxon>Eurotiomycetes</taxon>
        <taxon>Eurotiomycetidae</taxon>
        <taxon>Eurotiales</taxon>
        <taxon>Aspergillaceae</taxon>
        <taxon>Penicillium</taxon>
    </lineage>
</organism>
<feature type="domain" description="Alcohol dehydrogenase-like N-terminal" evidence="7">
    <location>
        <begin position="19"/>
        <end position="70"/>
    </location>
</feature>
<dbReference type="InterPro" id="IPR013154">
    <property type="entry name" value="ADH-like_N"/>
</dbReference>
<evidence type="ECO:0008006" key="10">
    <source>
        <dbReference type="Google" id="ProtNLM"/>
    </source>
</evidence>
<dbReference type="SUPFAM" id="SSF50129">
    <property type="entry name" value="GroES-like"/>
    <property type="match status" value="1"/>
</dbReference>
<evidence type="ECO:0000256" key="2">
    <source>
        <dbReference type="ARBA" id="ARBA00008072"/>
    </source>
</evidence>
<dbReference type="Gene3D" id="3.90.180.10">
    <property type="entry name" value="Medium-chain alcohol dehydrogenases, catalytic domain"/>
    <property type="match status" value="1"/>
</dbReference>
<evidence type="ECO:0000256" key="3">
    <source>
        <dbReference type="ARBA" id="ARBA00022723"/>
    </source>
</evidence>
<evidence type="ECO:0000256" key="5">
    <source>
        <dbReference type="ARBA" id="ARBA00023002"/>
    </source>
</evidence>
<evidence type="ECO:0000259" key="6">
    <source>
        <dbReference type="Pfam" id="PF00107"/>
    </source>
</evidence>
<evidence type="ECO:0000256" key="1">
    <source>
        <dbReference type="ARBA" id="ARBA00001947"/>
    </source>
</evidence>
<proteinExistence type="inferred from homology"/>
<gene>
    <name evidence="8" type="ORF">N7449_009442</name>
</gene>
<dbReference type="InterPro" id="IPR011032">
    <property type="entry name" value="GroES-like_sf"/>
</dbReference>
<dbReference type="EMBL" id="JAPQKQ010000006">
    <property type="protein sequence ID" value="KAJ5193300.1"/>
    <property type="molecule type" value="Genomic_DNA"/>
</dbReference>
<comment type="cofactor">
    <cofactor evidence="1">
        <name>Zn(2+)</name>
        <dbReference type="ChEBI" id="CHEBI:29105"/>
    </cofactor>
</comment>
<dbReference type="PANTHER" id="PTHR42940:SF5">
    <property type="entry name" value="ALCOHOL DEHYDROGENASE 2"/>
    <property type="match status" value="1"/>
</dbReference>
<dbReference type="InterPro" id="IPR036291">
    <property type="entry name" value="NAD(P)-bd_dom_sf"/>
</dbReference>
<dbReference type="GO" id="GO:0046872">
    <property type="term" value="F:metal ion binding"/>
    <property type="evidence" value="ECO:0007669"/>
    <property type="project" value="UniProtKB-KW"/>
</dbReference>
<feature type="domain" description="Alcohol dehydrogenase-like C-terminal" evidence="6">
    <location>
        <begin position="97"/>
        <end position="187"/>
    </location>
</feature>
<evidence type="ECO:0000313" key="8">
    <source>
        <dbReference type="EMBL" id="KAJ5193300.1"/>
    </source>
</evidence>